<reference evidence="1 2" key="1">
    <citation type="journal article" date="2019" name="Genome Biol. Evol.">
        <title>Insights into the evolution of the New World diploid cottons (Gossypium, subgenus Houzingenia) based on genome sequencing.</title>
        <authorList>
            <person name="Grover C.E."/>
            <person name="Arick M.A. 2nd"/>
            <person name="Thrash A."/>
            <person name="Conover J.L."/>
            <person name="Sanders W.S."/>
            <person name="Peterson D.G."/>
            <person name="Frelichowski J.E."/>
            <person name="Scheffler J.A."/>
            <person name="Scheffler B.E."/>
            <person name="Wendel J.F."/>
        </authorList>
    </citation>
    <scope>NUCLEOTIDE SEQUENCE [LARGE SCALE GENOMIC DNA]</scope>
    <source>
        <strain evidence="1">8</strain>
        <tissue evidence="1">Leaf</tissue>
    </source>
</reference>
<dbReference type="Proteomes" id="UP000593568">
    <property type="component" value="Unassembled WGS sequence"/>
</dbReference>
<proteinExistence type="predicted"/>
<dbReference type="EMBL" id="JABEZW010000011">
    <property type="protein sequence ID" value="MBA0779187.1"/>
    <property type="molecule type" value="Genomic_DNA"/>
</dbReference>
<sequence length="26" mass="3174">MNIYIFNKISWSVKEIVKILHKLARE</sequence>
<name>A0A7J9F1K1_9ROSI</name>
<gene>
    <name evidence="1" type="ORF">Gotri_003461</name>
</gene>
<evidence type="ECO:0000313" key="2">
    <source>
        <dbReference type="Proteomes" id="UP000593568"/>
    </source>
</evidence>
<feature type="non-terminal residue" evidence="1">
    <location>
        <position position="26"/>
    </location>
</feature>
<dbReference type="AlphaFoldDB" id="A0A7J9F1K1"/>
<comment type="caution">
    <text evidence="1">The sequence shown here is derived from an EMBL/GenBank/DDBJ whole genome shotgun (WGS) entry which is preliminary data.</text>
</comment>
<organism evidence="1 2">
    <name type="scientific">Gossypium trilobum</name>
    <dbReference type="NCBI Taxonomy" id="34281"/>
    <lineage>
        <taxon>Eukaryota</taxon>
        <taxon>Viridiplantae</taxon>
        <taxon>Streptophyta</taxon>
        <taxon>Embryophyta</taxon>
        <taxon>Tracheophyta</taxon>
        <taxon>Spermatophyta</taxon>
        <taxon>Magnoliopsida</taxon>
        <taxon>eudicotyledons</taxon>
        <taxon>Gunneridae</taxon>
        <taxon>Pentapetalae</taxon>
        <taxon>rosids</taxon>
        <taxon>malvids</taxon>
        <taxon>Malvales</taxon>
        <taxon>Malvaceae</taxon>
        <taxon>Malvoideae</taxon>
        <taxon>Gossypium</taxon>
    </lineage>
</organism>
<protein>
    <submittedName>
        <fullName evidence="1">Uncharacterized protein</fullName>
    </submittedName>
</protein>
<accession>A0A7J9F1K1</accession>
<keyword evidence="2" id="KW-1185">Reference proteome</keyword>
<evidence type="ECO:0000313" key="1">
    <source>
        <dbReference type="EMBL" id="MBA0779187.1"/>
    </source>
</evidence>